<dbReference type="Proteomes" id="UP000594014">
    <property type="component" value="Chromosome"/>
</dbReference>
<name>A0ACD1A883_9FIRM</name>
<proteinExistence type="predicted"/>
<accession>A0ACD1A883</accession>
<evidence type="ECO:0000313" key="1">
    <source>
        <dbReference type="EMBL" id="QOX62702.1"/>
    </source>
</evidence>
<organism evidence="1 2">
    <name type="scientific">Anoxybacterium hadale</name>
    <dbReference type="NCBI Taxonomy" id="3408580"/>
    <lineage>
        <taxon>Bacteria</taxon>
        <taxon>Bacillati</taxon>
        <taxon>Bacillota</taxon>
        <taxon>Clostridia</taxon>
        <taxon>Peptostreptococcales</taxon>
        <taxon>Anaerovoracaceae</taxon>
        <taxon>Anoxybacterium</taxon>
    </lineage>
</organism>
<protein>
    <submittedName>
        <fullName evidence="1">TetR/AcrR family transcriptional regulator</fullName>
    </submittedName>
</protein>
<keyword evidence="2" id="KW-1185">Reference proteome</keyword>
<evidence type="ECO:0000313" key="2">
    <source>
        <dbReference type="Proteomes" id="UP000594014"/>
    </source>
</evidence>
<sequence>MKETQYHHGNLRSELIEAGIELMNEVGPKKFSLRKVAAKCNVSHAAPYSHFSDIEALTAAMGEHVTSQFTKKLFEAIQGKEDCNASIGLLGQAYIDFFIEHPQYFLFLYHYSGTTIDLDSESPEDYPPFVLFRNTAYALFREKELPEDQFKEQLIILWAMVHGIVSLLTTEGIKYSGDWSKIFSSMITQK</sequence>
<reference evidence="1" key="1">
    <citation type="submission" date="2019-08" db="EMBL/GenBank/DDBJ databases">
        <title>Genome sequence of Clostridiales bacterium MT110.</title>
        <authorList>
            <person name="Cao J."/>
        </authorList>
    </citation>
    <scope>NUCLEOTIDE SEQUENCE</scope>
    <source>
        <strain evidence="1">MT110</strain>
    </source>
</reference>
<dbReference type="EMBL" id="CP042469">
    <property type="protein sequence ID" value="QOX62702.1"/>
    <property type="molecule type" value="Genomic_DNA"/>
</dbReference>
<gene>
    <name evidence="1" type="ORF">FRZ06_04740</name>
</gene>